<evidence type="ECO:0000256" key="12">
    <source>
        <dbReference type="RuleBase" id="RU004462"/>
    </source>
</evidence>
<dbReference type="GO" id="GO:0006730">
    <property type="term" value="P:one-carbon metabolic process"/>
    <property type="evidence" value="ECO:0007669"/>
    <property type="project" value="UniProtKB-KW"/>
</dbReference>
<keyword evidence="4 11" id="KW-0808">Transferase</keyword>
<dbReference type="Gene3D" id="3.30.300.10">
    <property type="match status" value="3"/>
</dbReference>
<dbReference type="EMBL" id="JAPEVG010000101">
    <property type="protein sequence ID" value="KAJ8483052.1"/>
    <property type="molecule type" value="Genomic_DNA"/>
</dbReference>
<keyword evidence="6 11" id="KW-0547">Nucleotide-binding</keyword>
<dbReference type="InterPro" id="IPR022630">
    <property type="entry name" value="S-AdoMet_synt_C"/>
</dbReference>
<keyword evidence="8 11" id="KW-0460">Magnesium</keyword>
<comment type="pathway">
    <text evidence="1 11">Amino-acid biosynthesis; S-adenosyl-L-methionine biosynthesis; S-adenosyl-L-methionine from L-methionine: step 1/1.</text>
</comment>
<feature type="compositionally biased region" description="Polar residues" evidence="13">
    <location>
        <begin position="858"/>
        <end position="869"/>
    </location>
</feature>
<gene>
    <name evidence="15" type="ORF">ONZ51_g4951</name>
</gene>
<evidence type="ECO:0000256" key="4">
    <source>
        <dbReference type="ARBA" id="ARBA00022679"/>
    </source>
</evidence>
<comment type="catalytic activity">
    <reaction evidence="10 11">
        <text>L-methionine + ATP + H2O = S-adenosyl-L-methionine + phosphate + diphosphate</text>
        <dbReference type="Rhea" id="RHEA:21080"/>
        <dbReference type="ChEBI" id="CHEBI:15377"/>
        <dbReference type="ChEBI" id="CHEBI:30616"/>
        <dbReference type="ChEBI" id="CHEBI:33019"/>
        <dbReference type="ChEBI" id="CHEBI:43474"/>
        <dbReference type="ChEBI" id="CHEBI:57844"/>
        <dbReference type="ChEBI" id="CHEBI:59789"/>
        <dbReference type="EC" id="2.5.1.6"/>
    </reaction>
</comment>
<dbReference type="SUPFAM" id="SSF55973">
    <property type="entry name" value="S-adenosylmethionine synthetase"/>
    <property type="match status" value="3"/>
</dbReference>
<evidence type="ECO:0000256" key="6">
    <source>
        <dbReference type="ARBA" id="ARBA00022741"/>
    </source>
</evidence>
<comment type="cofactor">
    <cofactor evidence="11">
        <name>K(+)</name>
        <dbReference type="ChEBI" id="CHEBI:29103"/>
    </cofactor>
    <text evidence="11">Binds 1 potassium ion per subunit. The potassium ion interacts primarily with the substrate.</text>
</comment>
<dbReference type="FunFam" id="3.30.300.10:FF:000003">
    <property type="entry name" value="S-adenosylmethionine synthase"/>
    <property type="match status" value="1"/>
</dbReference>
<evidence type="ECO:0000256" key="5">
    <source>
        <dbReference type="ARBA" id="ARBA00022723"/>
    </source>
</evidence>
<dbReference type="FunFam" id="3.30.300.10:FF:000004">
    <property type="entry name" value="S-adenosylmethionine synthase"/>
    <property type="match status" value="1"/>
</dbReference>
<dbReference type="InterPro" id="IPR048994">
    <property type="entry name" value="PH-GRAM_MTMR6-9"/>
</dbReference>
<evidence type="ECO:0000313" key="15">
    <source>
        <dbReference type="EMBL" id="KAJ8483052.1"/>
    </source>
</evidence>
<comment type="caution">
    <text evidence="15">The sequence shown here is derived from an EMBL/GenBank/DDBJ whole genome shotgun (WGS) entry which is preliminary data.</text>
</comment>
<comment type="function">
    <text evidence="11">Catalyzes the formation of S-adenosylmethionine from methionine and ATP.</text>
</comment>
<dbReference type="GO" id="GO:0005524">
    <property type="term" value="F:ATP binding"/>
    <property type="evidence" value="ECO:0007669"/>
    <property type="project" value="UniProtKB-KW"/>
</dbReference>
<dbReference type="Pfam" id="PF06602">
    <property type="entry name" value="Myotub-related"/>
    <property type="match status" value="1"/>
</dbReference>
<feature type="compositionally biased region" description="Polar residues" evidence="13">
    <location>
        <begin position="653"/>
        <end position="664"/>
    </location>
</feature>
<feature type="region of interest" description="Disordered" evidence="13">
    <location>
        <begin position="766"/>
        <end position="920"/>
    </location>
</feature>
<dbReference type="Pfam" id="PF21098">
    <property type="entry name" value="PH-GRAM_MTMR6-like"/>
    <property type="match status" value="1"/>
</dbReference>
<dbReference type="PROSITE" id="PS00377">
    <property type="entry name" value="ADOMET_SYNTHASE_2"/>
    <property type="match status" value="1"/>
</dbReference>
<feature type="compositionally biased region" description="Polar residues" evidence="13">
    <location>
        <begin position="694"/>
        <end position="705"/>
    </location>
</feature>
<dbReference type="GO" id="GO:0046872">
    <property type="term" value="F:metal ion binding"/>
    <property type="evidence" value="ECO:0007669"/>
    <property type="project" value="UniProtKB-KW"/>
</dbReference>
<keyword evidence="5 11" id="KW-0479">Metal-binding</keyword>
<dbReference type="Pfam" id="PF02772">
    <property type="entry name" value="S-AdoMet_synt_M"/>
    <property type="match status" value="1"/>
</dbReference>
<dbReference type="HAMAP" id="MF_00086">
    <property type="entry name" value="S_AdoMet_synth1"/>
    <property type="match status" value="1"/>
</dbReference>
<dbReference type="Proteomes" id="UP001215151">
    <property type="component" value="Unassembled WGS sequence"/>
</dbReference>
<evidence type="ECO:0000256" key="9">
    <source>
        <dbReference type="ARBA" id="ARBA00022958"/>
    </source>
</evidence>
<dbReference type="Pfam" id="PF02773">
    <property type="entry name" value="S-AdoMet_synt_C"/>
    <property type="match status" value="1"/>
</dbReference>
<dbReference type="NCBIfam" id="TIGR01034">
    <property type="entry name" value="metK"/>
    <property type="match status" value="1"/>
</dbReference>
<reference evidence="15" key="1">
    <citation type="submission" date="2022-11" db="EMBL/GenBank/DDBJ databases">
        <title>Genome Sequence of Cubamyces cubensis.</title>
        <authorList>
            <person name="Buettner E."/>
        </authorList>
    </citation>
    <scope>NUCLEOTIDE SEQUENCE</scope>
    <source>
        <strain evidence="15">MPL-01</strain>
    </source>
</reference>
<dbReference type="InterPro" id="IPR002133">
    <property type="entry name" value="S-AdoMet_synthetase"/>
</dbReference>
<dbReference type="FunFam" id="3.30.300.10:FF:000001">
    <property type="entry name" value="S-adenosylmethionine synthase"/>
    <property type="match status" value="1"/>
</dbReference>
<dbReference type="EC" id="2.5.1.6" evidence="11"/>
<dbReference type="PANTHER" id="PTHR11964">
    <property type="entry name" value="S-ADENOSYLMETHIONINE SYNTHETASE"/>
    <property type="match status" value="1"/>
</dbReference>
<evidence type="ECO:0000256" key="11">
    <source>
        <dbReference type="RuleBase" id="RU000541"/>
    </source>
</evidence>
<sequence>MDALRVTKVEGVLCTKSGNTTGGTLHLTAHHAIFHYSEEGREEMWVPYPLISLVSRMPMTLQGHFPLTIHTRTFETVFLSFTTEKDAIDVFESVKELTVATSVNQLYAFFYVPNPPFAVTNGWSIYSPREEFLRMGVGTRSKAWRFTDINKDYSFSPTYPSRLVVPTRISDTTLQYAAKFRSKCRIPVLTYLHWANYGSITRSSQPMVGLTNNRSIQDEKLIEAIFQTHHNPESRVSAGPVYGATATNLIIDARPTTNAMANTAKGAGTENMDHYKEAKKAYLALRATEIMQAATMSDDEPPAVAPVLDRQALRRSGWLRHISAILEGTLLIVRNVHINSSHVLIHCSDGWDRTAQLSSLTQLCLDPFYRTQRGFEVLIEKDWLSFGHKFLDRCGHLSSEKFFLAPVENTGSGGGAEAAQAFLASVQNRFASQNHIKETSPVFHQFLESVRQVQRQFPERFEFNERFLRQLHYHLYSCQFGTFLWNSERERRVGEGGPPPCERTVSVWDFFNSPPEVELNKNPSYDPSLDDPSRPKADMGVLMPNPRDVRFWHELYGRTDEEMNGKFVVKQAVEEPEFTAPIESAEADPALPQNPTASTTSLPGLVAAASGPQLVLPAAQSIARFLQRGASPTPQGPPIGEPLAAPETRRTRTPSLRPNDTPSTVPGAPSSDPVTPPRTPSPRIRTVRTSSPRATASSQAGTELFSSGGMRSLWGKVSSNAAVAFSAVQDAYGGLAKDLRGLSVAGEGGDSGRGGELKSREEINAWGIGGDHSRPSSPRSGPSSPRAHTVSSGSTLNPWSTSQTRPTIPSMYMDNPWSSVRSPEGESRPSVSAIPFRSQETETSSLPLDPTVELPSSLPHSRASTSGSTVPGGARRSSVHANTDNPLAGSGGGGLSSHAAPESTPEQPAESGAAASDPLGVAMCGSGEATVDARDGVLGGVRGPAGIKFIADRNSDWLASHPRLSSFSLPPLPSALVVLAMPANGTANGSVHAALQPGHFLFTSESVGEGHPDKICDQVSDAILDACLAQDPFSKVACETAAKTGMIMVFGEITTKASIDYQKIIRETIKKIGYDDSSKGFDYKTCNILVAIEQQSPDIAQGLDHGSLESIGAGDQGIMFGYATDETPEYMPLTITLAHKLNAAMAAARRSGELGWLRPDSKTQVTVEYKKDNGAMIPLRVDTIVVSTQHAEEISTEDLRKEILEKIIKKVIPANLLDDRTVYHIQPSGRFVIGGPQGDAGLTGRKIIVDTYGGWGAHGGGAFSGKDWSKVDRSAAYTARWIAKSIVAGGLARRALVQLSYAIGVAEPLSIYVDTYGTGKKSDEELVEIIRNNFDLRPGVIVQTLNLQKPQYLSTASYGHFGNSEYSWEQPKKLQY</sequence>
<dbReference type="GO" id="GO:0006556">
    <property type="term" value="P:S-adenosylmethionine biosynthetic process"/>
    <property type="evidence" value="ECO:0007669"/>
    <property type="project" value="InterPro"/>
</dbReference>
<evidence type="ECO:0000256" key="1">
    <source>
        <dbReference type="ARBA" id="ARBA00005224"/>
    </source>
</evidence>
<dbReference type="Gene3D" id="2.30.29.30">
    <property type="entry name" value="Pleckstrin-homology domain (PH domain)/Phosphotyrosine-binding domain (PTB)"/>
    <property type="match status" value="1"/>
</dbReference>
<dbReference type="InterPro" id="IPR022628">
    <property type="entry name" value="S-AdoMet_synt_N"/>
</dbReference>
<feature type="region of interest" description="Disordered" evidence="13">
    <location>
        <begin position="628"/>
        <end position="707"/>
    </location>
</feature>
<feature type="compositionally biased region" description="Low complexity" evidence="13">
    <location>
        <begin position="681"/>
        <end position="693"/>
    </location>
</feature>
<comment type="similarity">
    <text evidence="2 12">Belongs to the AdoMet synthase family.</text>
</comment>
<comment type="cofactor">
    <cofactor evidence="11">
        <name>Mg(2+)</name>
        <dbReference type="ChEBI" id="CHEBI:18420"/>
    </cofactor>
    <text evidence="11">Binds 2 magnesium ions per subunit. The magnesium ions interact primarily with the substrate.</text>
</comment>
<evidence type="ECO:0000256" key="8">
    <source>
        <dbReference type="ARBA" id="ARBA00022842"/>
    </source>
</evidence>
<dbReference type="CDD" id="cd18079">
    <property type="entry name" value="S-AdoMet_synt"/>
    <property type="match status" value="1"/>
</dbReference>
<evidence type="ECO:0000259" key="14">
    <source>
        <dbReference type="PROSITE" id="PS51339"/>
    </source>
</evidence>
<keyword evidence="7 11" id="KW-0067">ATP-binding</keyword>
<feature type="compositionally biased region" description="Polar residues" evidence="13">
    <location>
        <begin position="789"/>
        <end position="807"/>
    </location>
</feature>
<accession>A0AAD7TXA4</accession>
<organism evidence="15 16">
    <name type="scientific">Trametes cubensis</name>
    <dbReference type="NCBI Taxonomy" id="1111947"/>
    <lineage>
        <taxon>Eukaryota</taxon>
        <taxon>Fungi</taxon>
        <taxon>Dikarya</taxon>
        <taxon>Basidiomycota</taxon>
        <taxon>Agaricomycotina</taxon>
        <taxon>Agaricomycetes</taxon>
        <taxon>Polyporales</taxon>
        <taxon>Polyporaceae</taxon>
        <taxon>Trametes</taxon>
    </lineage>
</organism>
<dbReference type="InterPro" id="IPR022629">
    <property type="entry name" value="S-AdoMet_synt_central"/>
</dbReference>
<dbReference type="InterPro" id="IPR029021">
    <property type="entry name" value="Prot-tyrosine_phosphatase-like"/>
</dbReference>
<dbReference type="SUPFAM" id="SSF52799">
    <property type="entry name" value="(Phosphotyrosine protein) phosphatases II"/>
    <property type="match status" value="1"/>
</dbReference>
<proteinExistence type="inferred from homology"/>
<dbReference type="InterPro" id="IPR016130">
    <property type="entry name" value="Tyr_Pase_AS"/>
</dbReference>
<name>A0AAD7TXA4_9APHY</name>
<evidence type="ECO:0000256" key="3">
    <source>
        <dbReference type="ARBA" id="ARBA00022563"/>
    </source>
</evidence>
<evidence type="ECO:0000313" key="16">
    <source>
        <dbReference type="Proteomes" id="UP001215151"/>
    </source>
</evidence>
<keyword evidence="9 11" id="KW-0630">Potassium</keyword>
<keyword evidence="16" id="KW-1185">Reference proteome</keyword>
<dbReference type="Pfam" id="PF00438">
    <property type="entry name" value="S-AdoMet_synt_N"/>
    <property type="match status" value="1"/>
</dbReference>
<evidence type="ECO:0000256" key="2">
    <source>
        <dbReference type="ARBA" id="ARBA00009685"/>
    </source>
</evidence>
<dbReference type="PROSITE" id="PS00376">
    <property type="entry name" value="ADOMET_SYNTHASE_1"/>
    <property type="match status" value="1"/>
</dbReference>
<dbReference type="InterPro" id="IPR011993">
    <property type="entry name" value="PH-like_dom_sf"/>
</dbReference>
<dbReference type="GO" id="GO:0006555">
    <property type="term" value="P:methionine metabolic process"/>
    <property type="evidence" value="ECO:0007669"/>
    <property type="project" value="UniProtKB-ARBA"/>
</dbReference>
<feature type="domain" description="Myotubularin phosphatase" evidence="14">
    <location>
        <begin position="122"/>
        <end position="556"/>
    </location>
</feature>
<evidence type="ECO:0000256" key="13">
    <source>
        <dbReference type="SAM" id="MobiDB-lite"/>
    </source>
</evidence>
<keyword evidence="3 11" id="KW-0554">One-carbon metabolism</keyword>
<evidence type="ECO:0000256" key="7">
    <source>
        <dbReference type="ARBA" id="ARBA00022840"/>
    </source>
</evidence>
<dbReference type="InterPro" id="IPR010569">
    <property type="entry name" value="Myotubularin-like_Pase_dom"/>
</dbReference>
<dbReference type="PROSITE" id="PS00383">
    <property type="entry name" value="TYR_PHOSPHATASE_1"/>
    <property type="match status" value="1"/>
</dbReference>
<dbReference type="PROSITE" id="PS51339">
    <property type="entry name" value="PPASE_MYOTUBULARIN"/>
    <property type="match status" value="1"/>
</dbReference>
<evidence type="ECO:0000256" key="10">
    <source>
        <dbReference type="ARBA" id="ARBA00048344"/>
    </source>
</evidence>
<dbReference type="SUPFAM" id="SSF50729">
    <property type="entry name" value="PH domain-like"/>
    <property type="match status" value="1"/>
</dbReference>
<dbReference type="GO" id="GO:0004478">
    <property type="term" value="F:methionine adenosyltransferase activity"/>
    <property type="evidence" value="ECO:0007669"/>
    <property type="project" value="UniProtKB-EC"/>
</dbReference>
<dbReference type="InterPro" id="IPR022636">
    <property type="entry name" value="S-AdoMet_synthetase_sfam"/>
</dbReference>
<feature type="compositionally biased region" description="Low complexity" evidence="13">
    <location>
        <begin position="775"/>
        <end position="786"/>
    </location>
</feature>
<protein>
    <recommendedName>
        <fullName evidence="11">S-adenosylmethionine synthase</fullName>
        <ecNumber evidence="11">2.5.1.6</ecNumber>
    </recommendedName>
</protein>
<dbReference type="InterPro" id="IPR022631">
    <property type="entry name" value="ADOMET_SYNTHASE_CS"/>
</dbReference>